<dbReference type="EMBL" id="JACXVP010000011">
    <property type="protein sequence ID" value="KAG5576394.1"/>
    <property type="molecule type" value="Genomic_DNA"/>
</dbReference>
<sequence length="78" mass="8709">MNSVGPNEKTGLLLRSTMPRSGRFVQTSKPAHFHGQMIPEVGKRPSMPIFVCYSHGSFGDLDFLRHFCEKNCGRPSIS</sequence>
<gene>
    <name evidence="1" type="ORF">H5410_056528</name>
</gene>
<name>A0A9J5WLJ8_SOLCO</name>
<reference evidence="1 2" key="1">
    <citation type="submission" date="2020-09" db="EMBL/GenBank/DDBJ databases">
        <title>De no assembly of potato wild relative species, Solanum commersonii.</title>
        <authorList>
            <person name="Cho K."/>
        </authorList>
    </citation>
    <scope>NUCLEOTIDE SEQUENCE [LARGE SCALE GENOMIC DNA]</scope>
    <source>
        <strain evidence="1">LZ3.2</strain>
        <tissue evidence="1">Leaf</tissue>
    </source>
</reference>
<accession>A0A9J5WLJ8</accession>
<protein>
    <submittedName>
        <fullName evidence="1">Uncharacterized protein</fullName>
    </submittedName>
</protein>
<dbReference type="Proteomes" id="UP000824120">
    <property type="component" value="Chromosome 11"/>
</dbReference>
<keyword evidence="2" id="KW-1185">Reference proteome</keyword>
<evidence type="ECO:0000313" key="2">
    <source>
        <dbReference type="Proteomes" id="UP000824120"/>
    </source>
</evidence>
<evidence type="ECO:0000313" key="1">
    <source>
        <dbReference type="EMBL" id="KAG5576394.1"/>
    </source>
</evidence>
<organism evidence="1 2">
    <name type="scientific">Solanum commersonii</name>
    <name type="common">Commerson's wild potato</name>
    <name type="synonym">Commerson's nightshade</name>
    <dbReference type="NCBI Taxonomy" id="4109"/>
    <lineage>
        <taxon>Eukaryota</taxon>
        <taxon>Viridiplantae</taxon>
        <taxon>Streptophyta</taxon>
        <taxon>Embryophyta</taxon>
        <taxon>Tracheophyta</taxon>
        <taxon>Spermatophyta</taxon>
        <taxon>Magnoliopsida</taxon>
        <taxon>eudicotyledons</taxon>
        <taxon>Gunneridae</taxon>
        <taxon>Pentapetalae</taxon>
        <taxon>asterids</taxon>
        <taxon>lamiids</taxon>
        <taxon>Solanales</taxon>
        <taxon>Solanaceae</taxon>
        <taxon>Solanoideae</taxon>
        <taxon>Solaneae</taxon>
        <taxon>Solanum</taxon>
    </lineage>
</organism>
<proteinExistence type="predicted"/>
<dbReference type="AlphaFoldDB" id="A0A9J5WLJ8"/>
<comment type="caution">
    <text evidence="1">The sequence shown here is derived from an EMBL/GenBank/DDBJ whole genome shotgun (WGS) entry which is preliminary data.</text>
</comment>